<evidence type="ECO:0000313" key="3">
    <source>
        <dbReference type="Proteomes" id="UP000800041"/>
    </source>
</evidence>
<proteinExistence type="predicted"/>
<feature type="region of interest" description="Disordered" evidence="1">
    <location>
        <begin position="71"/>
        <end position="90"/>
    </location>
</feature>
<name>A0A6G1HG82_9PEZI</name>
<evidence type="ECO:0000256" key="1">
    <source>
        <dbReference type="SAM" id="MobiDB-lite"/>
    </source>
</evidence>
<dbReference type="EMBL" id="ML977138">
    <property type="protein sequence ID" value="KAF1992042.1"/>
    <property type="molecule type" value="Genomic_DNA"/>
</dbReference>
<feature type="compositionally biased region" description="Polar residues" evidence="1">
    <location>
        <begin position="73"/>
        <end position="90"/>
    </location>
</feature>
<reference evidence="2" key="1">
    <citation type="journal article" date="2020" name="Stud. Mycol.">
        <title>101 Dothideomycetes genomes: a test case for predicting lifestyles and emergence of pathogens.</title>
        <authorList>
            <person name="Haridas S."/>
            <person name="Albert R."/>
            <person name="Binder M."/>
            <person name="Bloem J."/>
            <person name="Labutti K."/>
            <person name="Salamov A."/>
            <person name="Andreopoulos B."/>
            <person name="Baker S."/>
            <person name="Barry K."/>
            <person name="Bills G."/>
            <person name="Bluhm B."/>
            <person name="Cannon C."/>
            <person name="Castanera R."/>
            <person name="Culley D."/>
            <person name="Daum C."/>
            <person name="Ezra D."/>
            <person name="Gonzalez J."/>
            <person name="Henrissat B."/>
            <person name="Kuo A."/>
            <person name="Liang C."/>
            <person name="Lipzen A."/>
            <person name="Lutzoni F."/>
            <person name="Magnuson J."/>
            <person name="Mondo S."/>
            <person name="Nolan M."/>
            <person name="Ohm R."/>
            <person name="Pangilinan J."/>
            <person name="Park H.-J."/>
            <person name="Ramirez L."/>
            <person name="Alfaro M."/>
            <person name="Sun H."/>
            <person name="Tritt A."/>
            <person name="Yoshinaga Y."/>
            <person name="Zwiers L.-H."/>
            <person name="Turgeon B."/>
            <person name="Goodwin S."/>
            <person name="Spatafora J."/>
            <person name="Crous P."/>
            <person name="Grigoriev I."/>
        </authorList>
    </citation>
    <scope>NUCLEOTIDE SEQUENCE</scope>
    <source>
        <strain evidence="2">CBS 113979</strain>
    </source>
</reference>
<protein>
    <submittedName>
        <fullName evidence="2">Uncharacterized protein</fullName>
    </submittedName>
</protein>
<gene>
    <name evidence="2" type="ORF">K402DRAFT_77833</name>
</gene>
<accession>A0A6G1HG82</accession>
<evidence type="ECO:0000313" key="2">
    <source>
        <dbReference type="EMBL" id="KAF1992042.1"/>
    </source>
</evidence>
<sequence length="90" mass="9994">MGRCRPMTEHHRGRLPSRLFAAEGQYTTTWTTNNWVFAQGRLSPWPALSPLPGLCPTRRAFASSPIQKMLGESNCNMPTPSKSASVAQYT</sequence>
<dbReference type="Proteomes" id="UP000800041">
    <property type="component" value="Unassembled WGS sequence"/>
</dbReference>
<keyword evidence="3" id="KW-1185">Reference proteome</keyword>
<dbReference type="AlphaFoldDB" id="A0A6G1HG82"/>
<organism evidence="2 3">
    <name type="scientific">Aulographum hederae CBS 113979</name>
    <dbReference type="NCBI Taxonomy" id="1176131"/>
    <lineage>
        <taxon>Eukaryota</taxon>
        <taxon>Fungi</taxon>
        <taxon>Dikarya</taxon>
        <taxon>Ascomycota</taxon>
        <taxon>Pezizomycotina</taxon>
        <taxon>Dothideomycetes</taxon>
        <taxon>Pleosporomycetidae</taxon>
        <taxon>Aulographales</taxon>
        <taxon>Aulographaceae</taxon>
    </lineage>
</organism>